<gene>
    <name evidence="1" type="ordered locus">Bcell_3725</name>
</gene>
<dbReference type="Gene3D" id="3.40.30.10">
    <property type="entry name" value="Glutaredoxin"/>
    <property type="match status" value="1"/>
</dbReference>
<dbReference type="EMBL" id="CP002394">
    <property type="protein sequence ID" value="ADU31965.1"/>
    <property type="molecule type" value="Genomic_DNA"/>
</dbReference>
<organism evidence="1 2">
    <name type="scientific">Evansella cellulosilytica (strain ATCC 21833 / DSM 2522 / FERM P-1141 / JCM 9156 / N-4)</name>
    <name type="common">Bacillus cellulosilyticus</name>
    <dbReference type="NCBI Taxonomy" id="649639"/>
    <lineage>
        <taxon>Bacteria</taxon>
        <taxon>Bacillati</taxon>
        <taxon>Bacillota</taxon>
        <taxon>Bacilli</taxon>
        <taxon>Bacillales</taxon>
        <taxon>Bacillaceae</taxon>
        <taxon>Evansella</taxon>
    </lineage>
</organism>
<dbReference type="OrthoDB" id="9824955at2"/>
<proteinExistence type="predicted"/>
<accession>E6TT57</accession>
<dbReference type="AlphaFoldDB" id="E6TT57"/>
<evidence type="ECO:0000313" key="2">
    <source>
        <dbReference type="Proteomes" id="UP000001401"/>
    </source>
</evidence>
<sequence>MIKYGYFFAILIVLIGCGSYEQEMLAEEAVVKAEGLAEQLTETLFINENVEPLSSLENIDEQLKNETKLAYEEAMASLEEIRNESKREPYLVRLEKVLFAVEEAENFQLAINKYNEVIQKWLDFESFVMKNPLDASLNAKLDEMNELFSSKHWEDFDDEIKLAFVNLLQYASTEEVETILTFQQQFDGLEEWLFSNPSIGEVNDMHDEMTELVALLDNPIITEAYEKFENEMLSSFYDWKEYEAEVKAFMDIVKEEQIISLDAETEPLLWVILENSEYVSLLFYTDGCFVNTQSSHFSLKQQSDLAKKYPEMIFINVRFHDHQELAKFFSITETPFKIIFKDGDSKVGFSGFMEMTEVEQLYHDVYNDKY</sequence>
<evidence type="ECO:0000313" key="1">
    <source>
        <dbReference type="EMBL" id="ADU31965.1"/>
    </source>
</evidence>
<dbReference type="PROSITE" id="PS51257">
    <property type="entry name" value="PROKAR_LIPOPROTEIN"/>
    <property type="match status" value="1"/>
</dbReference>
<dbReference type="SUPFAM" id="SSF52833">
    <property type="entry name" value="Thioredoxin-like"/>
    <property type="match status" value="1"/>
</dbReference>
<keyword evidence="2" id="KW-1185">Reference proteome</keyword>
<dbReference type="Proteomes" id="UP000001401">
    <property type="component" value="Chromosome"/>
</dbReference>
<protein>
    <recommendedName>
        <fullName evidence="3">Thioredoxin domain-containing protein</fullName>
    </recommendedName>
</protein>
<dbReference type="HOGENOM" id="CLU_747327_0_0_9"/>
<evidence type="ECO:0008006" key="3">
    <source>
        <dbReference type="Google" id="ProtNLM"/>
    </source>
</evidence>
<reference evidence="1" key="1">
    <citation type="submission" date="2010-12" db="EMBL/GenBank/DDBJ databases">
        <title>Complete sequence of Bacillus cellulosilyticus DSM 2522.</title>
        <authorList>
            <consortium name="US DOE Joint Genome Institute"/>
            <person name="Lucas S."/>
            <person name="Copeland A."/>
            <person name="Lapidus A."/>
            <person name="Cheng J.-F."/>
            <person name="Bruce D."/>
            <person name="Goodwin L."/>
            <person name="Pitluck S."/>
            <person name="Chertkov O."/>
            <person name="Detter J.C."/>
            <person name="Han C."/>
            <person name="Tapia R."/>
            <person name="Land M."/>
            <person name="Hauser L."/>
            <person name="Jeffries C."/>
            <person name="Kyrpides N."/>
            <person name="Ivanova N."/>
            <person name="Mikhailova N."/>
            <person name="Brumm P."/>
            <person name="Mead D."/>
            <person name="Woyke T."/>
        </authorList>
    </citation>
    <scope>NUCLEOTIDE SEQUENCE [LARGE SCALE GENOMIC DNA]</scope>
    <source>
        <strain evidence="1">DSM 2522</strain>
    </source>
</reference>
<dbReference type="CDD" id="cd02947">
    <property type="entry name" value="TRX_family"/>
    <property type="match status" value="1"/>
</dbReference>
<name>E6TT57_EVAC2</name>
<dbReference type="KEGG" id="bco:Bcell_3725"/>
<dbReference type="RefSeq" id="WP_013490296.1">
    <property type="nucleotide sequence ID" value="NC_014829.1"/>
</dbReference>
<dbReference type="InterPro" id="IPR036249">
    <property type="entry name" value="Thioredoxin-like_sf"/>
</dbReference>